<keyword evidence="1" id="KW-0732">Signal</keyword>
<dbReference type="AlphaFoldDB" id="A0A1H9ARJ8"/>
<dbReference type="RefSeq" id="WP_074640451.1">
    <property type="nucleotide sequence ID" value="NZ_FOFU01000001.1"/>
</dbReference>
<gene>
    <name evidence="2" type="ORF">SAMN04487977_101436</name>
</gene>
<dbReference type="OrthoDB" id="6402335at2"/>
<name>A0A1H9ARJ8_9SPIR</name>
<proteinExistence type="predicted"/>
<dbReference type="Proteomes" id="UP000182360">
    <property type="component" value="Unassembled WGS sequence"/>
</dbReference>
<dbReference type="EMBL" id="FOFU01000001">
    <property type="protein sequence ID" value="SEP79165.1"/>
    <property type="molecule type" value="Genomic_DNA"/>
</dbReference>
<evidence type="ECO:0000256" key="1">
    <source>
        <dbReference type="SAM" id="SignalP"/>
    </source>
</evidence>
<protein>
    <recommendedName>
        <fullName evidence="4">DUF4932 domain-containing protein</fullName>
    </recommendedName>
</protein>
<accession>A0A1H9ARJ8</accession>
<evidence type="ECO:0000313" key="3">
    <source>
        <dbReference type="Proteomes" id="UP000182360"/>
    </source>
</evidence>
<organism evidence="2 3">
    <name type="scientific">Treponema bryantii</name>
    <dbReference type="NCBI Taxonomy" id="163"/>
    <lineage>
        <taxon>Bacteria</taxon>
        <taxon>Pseudomonadati</taxon>
        <taxon>Spirochaetota</taxon>
        <taxon>Spirochaetia</taxon>
        <taxon>Spirochaetales</taxon>
        <taxon>Treponemataceae</taxon>
        <taxon>Treponema</taxon>
    </lineage>
</organism>
<reference evidence="2 3" key="1">
    <citation type="submission" date="2016-10" db="EMBL/GenBank/DDBJ databases">
        <authorList>
            <person name="de Groot N.N."/>
        </authorList>
    </citation>
    <scope>NUCLEOTIDE SEQUENCE [LARGE SCALE GENOMIC DNA]</scope>
    <source>
        <strain evidence="2 3">B25</strain>
    </source>
</reference>
<evidence type="ECO:0008006" key="4">
    <source>
        <dbReference type="Google" id="ProtNLM"/>
    </source>
</evidence>
<sequence>MKKTILSFLLLSSLAVSSLAAKTSDSEYKIEINDKITIGTSRAYECVATIAHLADFPEFNVKDYSDDFVNYDEYFNKYLNNQDVAKAILYFQKLKQQNGFAYDSVASVGTYLSDDCHSFRTSLKNVKKYLEPRAGDPKKIKEVVSAFYDATDFDTFYQSQMPAYEKALLPLYSKKDELIKGVECFESYYKTNVSKITITVSVLNGNNGYGTSFNDGKNLYFEPKLCPGYTENFIFHELSHPLSNPLVDKIVKNKVIMDYVEADFQGAKKHKMASMAYPTTKFYLYELFNRANTMNILKGFCDTSYITKEMLRDKQDRFDEIFEVVELLDKYRLGDYKNIDAFLPELEKGFIEILKAKQANPVEDNFYNVLSPDETSSFEVFGKTYKAEYCGSQDLTGFQDFVLRKYWRLEDAYNDVKEVQTIDILPYNNYPFPVEAGEVFRIEYLRENGKSFFEYERADENDYIDGEPVTRGFYLE</sequence>
<evidence type="ECO:0000313" key="2">
    <source>
        <dbReference type="EMBL" id="SEP79165.1"/>
    </source>
</evidence>
<keyword evidence="3" id="KW-1185">Reference proteome</keyword>
<feature type="chain" id="PRO_5010285742" description="DUF4932 domain-containing protein" evidence="1">
    <location>
        <begin position="22"/>
        <end position="476"/>
    </location>
</feature>
<feature type="signal peptide" evidence="1">
    <location>
        <begin position="1"/>
        <end position="21"/>
    </location>
</feature>